<dbReference type="Pfam" id="PF00364">
    <property type="entry name" value="Biotin_lipoyl"/>
    <property type="match status" value="1"/>
</dbReference>
<dbReference type="Proteomes" id="UP000807850">
    <property type="component" value="Unassembled WGS sequence"/>
</dbReference>
<dbReference type="Gene3D" id="2.40.50.100">
    <property type="match status" value="1"/>
</dbReference>
<dbReference type="PRINTS" id="PR01071">
    <property type="entry name" value="ACOABIOTINCC"/>
</dbReference>
<gene>
    <name evidence="11" type="primary">accB</name>
    <name evidence="11" type="ORF">HY076_04560</name>
</gene>
<feature type="region of interest" description="Disordered" evidence="9">
    <location>
        <begin position="1"/>
        <end position="39"/>
    </location>
</feature>
<dbReference type="InterPro" id="IPR001249">
    <property type="entry name" value="AcCoA_biotinCC"/>
</dbReference>
<evidence type="ECO:0000256" key="8">
    <source>
        <dbReference type="RuleBase" id="RU364072"/>
    </source>
</evidence>
<dbReference type="GO" id="GO:0003989">
    <property type="term" value="F:acetyl-CoA carboxylase activity"/>
    <property type="evidence" value="ECO:0007669"/>
    <property type="project" value="InterPro"/>
</dbReference>
<evidence type="ECO:0000256" key="6">
    <source>
        <dbReference type="ARBA" id="ARBA00023160"/>
    </source>
</evidence>
<proteinExistence type="predicted"/>
<protein>
    <recommendedName>
        <fullName evidence="2 8">Biotin carboxyl carrier protein of acetyl-CoA carboxylase</fullName>
    </recommendedName>
</protein>
<dbReference type="SUPFAM" id="SSF51230">
    <property type="entry name" value="Single hybrid motif"/>
    <property type="match status" value="1"/>
</dbReference>
<evidence type="ECO:0000256" key="7">
    <source>
        <dbReference type="ARBA" id="ARBA00023267"/>
    </source>
</evidence>
<dbReference type="AlphaFoldDB" id="A0A9D6L9S9"/>
<comment type="pathway">
    <text evidence="1 8">Lipid metabolism; fatty acid biosynthesis.</text>
</comment>
<comment type="function">
    <text evidence="8">This protein is a component of the acetyl coenzyme A carboxylase complex; first, biotin carboxylase catalyzes the carboxylation of the carrier protein and then the transcarboxylase transfers the carboxyl group to form malonyl-CoA.</text>
</comment>
<dbReference type="InterPro" id="IPR000089">
    <property type="entry name" value="Biotin_lipoyl"/>
</dbReference>
<dbReference type="NCBIfam" id="NF005457">
    <property type="entry name" value="PRK07051.1"/>
    <property type="match status" value="1"/>
</dbReference>
<organism evidence="11 12">
    <name type="scientific">Eiseniibacteriota bacterium</name>
    <dbReference type="NCBI Taxonomy" id="2212470"/>
    <lineage>
        <taxon>Bacteria</taxon>
        <taxon>Candidatus Eiseniibacteriota</taxon>
    </lineage>
</organism>
<evidence type="ECO:0000259" key="10">
    <source>
        <dbReference type="PROSITE" id="PS50968"/>
    </source>
</evidence>
<keyword evidence="5 8" id="KW-0443">Lipid metabolism</keyword>
<dbReference type="InterPro" id="IPR011053">
    <property type="entry name" value="Single_hybrid_motif"/>
</dbReference>
<feature type="domain" description="Lipoyl-binding" evidence="10">
    <location>
        <begin position="111"/>
        <end position="187"/>
    </location>
</feature>
<dbReference type="EMBL" id="JACQAY010000141">
    <property type="protein sequence ID" value="MBI3539522.1"/>
    <property type="molecule type" value="Genomic_DNA"/>
</dbReference>
<dbReference type="InterPro" id="IPR050709">
    <property type="entry name" value="Biotin_Carboxyl_Carrier/Decarb"/>
</dbReference>
<name>A0A9D6L9S9_UNCEI</name>
<dbReference type="GO" id="GO:0006633">
    <property type="term" value="P:fatty acid biosynthetic process"/>
    <property type="evidence" value="ECO:0007669"/>
    <property type="project" value="UniProtKB-KW"/>
</dbReference>
<keyword evidence="6 8" id="KW-0275">Fatty acid biosynthesis</keyword>
<dbReference type="PROSITE" id="PS00188">
    <property type="entry name" value="BIOTIN"/>
    <property type="match status" value="1"/>
</dbReference>
<feature type="compositionally biased region" description="Low complexity" evidence="9">
    <location>
        <begin position="10"/>
        <end position="21"/>
    </location>
</feature>
<evidence type="ECO:0000256" key="2">
    <source>
        <dbReference type="ARBA" id="ARBA00017562"/>
    </source>
</evidence>
<sequence>MPGRRRKGAKAAARAGAVKSARPPRAVKSARSKADNSTGTLGGFAVAELRRLIRLVQRTGIGELEVTADGRTVRIAATAGSANAAVHVTAPAAGPAHAAAPAPAAVAAESQTPIVSPMVGTFYRAPAPDADPYVEVGDVVEVGQTVCIIEAMKLMNEIESETKGRIVRILVENAQPVEFGQKLFLIEPL</sequence>
<dbReference type="CDD" id="cd06850">
    <property type="entry name" value="biotinyl_domain"/>
    <property type="match status" value="1"/>
</dbReference>
<keyword evidence="7 8" id="KW-0092">Biotin</keyword>
<dbReference type="GO" id="GO:0009317">
    <property type="term" value="C:acetyl-CoA carboxylase complex"/>
    <property type="evidence" value="ECO:0007669"/>
    <property type="project" value="InterPro"/>
</dbReference>
<evidence type="ECO:0000256" key="3">
    <source>
        <dbReference type="ARBA" id="ARBA00022516"/>
    </source>
</evidence>
<evidence type="ECO:0000256" key="9">
    <source>
        <dbReference type="SAM" id="MobiDB-lite"/>
    </source>
</evidence>
<reference evidence="11" key="1">
    <citation type="submission" date="2020-07" db="EMBL/GenBank/DDBJ databases">
        <title>Huge and variable diversity of episymbiotic CPR bacteria and DPANN archaea in groundwater ecosystems.</title>
        <authorList>
            <person name="He C.Y."/>
            <person name="Keren R."/>
            <person name="Whittaker M."/>
            <person name="Farag I.F."/>
            <person name="Doudna J."/>
            <person name="Cate J.H.D."/>
            <person name="Banfield J.F."/>
        </authorList>
    </citation>
    <scope>NUCLEOTIDE SEQUENCE</scope>
    <source>
        <strain evidence="11">NC_groundwater_928_Pr1_S-0.2um_72_17</strain>
    </source>
</reference>
<keyword evidence="4 8" id="KW-0276">Fatty acid metabolism</keyword>
<evidence type="ECO:0000313" key="11">
    <source>
        <dbReference type="EMBL" id="MBI3539522.1"/>
    </source>
</evidence>
<evidence type="ECO:0000256" key="1">
    <source>
        <dbReference type="ARBA" id="ARBA00005194"/>
    </source>
</evidence>
<accession>A0A9D6L9S9</accession>
<dbReference type="PANTHER" id="PTHR45266">
    <property type="entry name" value="OXALOACETATE DECARBOXYLASE ALPHA CHAIN"/>
    <property type="match status" value="1"/>
</dbReference>
<dbReference type="FunFam" id="2.40.50.100:FF:000003">
    <property type="entry name" value="Acetyl-CoA carboxylase biotin carboxyl carrier protein"/>
    <property type="match status" value="1"/>
</dbReference>
<dbReference type="InterPro" id="IPR001882">
    <property type="entry name" value="Biotin_BS"/>
</dbReference>
<evidence type="ECO:0000256" key="4">
    <source>
        <dbReference type="ARBA" id="ARBA00022832"/>
    </source>
</evidence>
<dbReference type="NCBIfam" id="TIGR00531">
    <property type="entry name" value="BCCP"/>
    <property type="match status" value="1"/>
</dbReference>
<keyword evidence="3 8" id="KW-0444">Lipid biosynthesis</keyword>
<dbReference type="PANTHER" id="PTHR45266:SF3">
    <property type="entry name" value="OXALOACETATE DECARBOXYLASE ALPHA CHAIN"/>
    <property type="match status" value="1"/>
</dbReference>
<dbReference type="PROSITE" id="PS50968">
    <property type="entry name" value="BIOTINYL_LIPOYL"/>
    <property type="match status" value="1"/>
</dbReference>
<comment type="caution">
    <text evidence="11">The sequence shown here is derived from an EMBL/GenBank/DDBJ whole genome shotgun (WGS) entry which is preliminary data.</text>
</comment>
<evidence type="ECO:0000256" key="5">
    <source>
        <dbReference type="ARBA" id="ARBA00023098"/>
    </source>
</evidence>
<evidence type="ECO:0000313" key="12">
    <source>
        <dbReference type="Proteomes" id="UP000807850"/>
    </source>
</evidence>